<dbReference type="Proteomes" id="UP001278188">
    <property type="component" value="Unassembled WGS sequence"/>
</dbReference>
<dbReference type="NCBIfam" id="NF006766">
    <property type="entry name" value="PRK09288.1"/>
    <property type="match status" value="1"/>
</dbReference>
<dbReference type="InterPro" id="IPR011761">
    <property type="entry name" value="ATP-grasp"/>
</dbReference>
<feature type="binding site" evidence="7">
    <location>
        <begin position="165"/>
        <end position="170"/>
    </location>
    <ligand>
        <name>ATP</name>
        <dbReference type="ChEBI" id="CHEBI:30616"/>
    </ligand>
</feature>
<dbReference type="PANTHER" id="PTHR43055:SF1">
    <property type="entry name" value="FORMATE-DEPENDENT PHOSPHORIBOSYLGLYCINAMIDE FORMYLTRANSFERASE"/>
    <property type="match status" value="1"/>
</dbReference>
<evidence type="ECO:0000256" key="6">
    <source>
        <dbReference type="ARBA" id="ARBA00022842"/>
    </source>
</evidence>
<dbReference type="GO" id="GO:0016740">
    <property type="term" value="F:transferase activity"/>
    <property type="evidence" value="ECO:0007669"/>
    <property type="project" value="UniProtKB-KW"/>
</dbReference>
<evidence type="ECO:0000256" key="3">
    <source>
        <dbReference type="ARBA" id="ARBA00022741"/>
    </source>
</evidence>
<dbReference type="Pfam" id="PF21244">
    <property type="entry name" value="PurT_C"/>
    <property type="match status" value="1"/>
</dbReference>
<keyword evidence="5 7" id="KW-0067">ATP-binding</keyword>
<evidence type="ECO:0000259" key="8">
    <source>
        <dbReference type="PROSITE" id="PS50975"/>
    </source>
</evidence>
<feature type="binding site" evidence="7">
    <location>
        <position position="290"/>
    </location>
    <ligand>
        <name>Mg(2+)</name>
        <dbReference type="ChEBI" id="CHEBI:18420"/>
    </ligand>
</feature>
<keyword evidence="9" id="KW-0808">Transferase</keyword>
<dbReference type="InterPro" id="IPR003135">
    <property type="entry name" value="ATP-grasp_carboxylate-amine"/>
</dbReference>
<dbReference type="EMBL" id="JASVDY010000002">
    <property type="protein sequence ID" value="MDV2468850.1"/>
    <property type="molecule type" value="Genomic_DNA"/>
</dbReference>
<dbReference type="Gene3D" id="3.30.1490.20">
    <property type="entry name" value="ATP-grasp fold, A domain"/>
    <property type="match status" value="1"/>
</dbReference>
<keyword evidence="2 7" id="KW-0479">Metal-binding</keyword>
<dbReference type="InterPro" id="IPR016185">
    <property type="entry name" value="PreATP-grasp_dom_sf"/>
</dbReference>
<feature type="domain" description="ATP-grasp" evidence="8">
    <location>
        <begin position="124"/>
        <end position="319"/>
    </location>
</feature>
<organism evidence="9 10">
    <name type="scientific">Acinetobacter chinensis</name>
    <dbReference type="NCBI Taxonomy" id="2004650"/>
    <lineage>
        <taxon>Bacteria</taxon>
        <taxon>Pseudomonadati</taxon>
        <taxon>Pseudomonadota</taxon>
        <taxon>Gammaproteobacteria</taxon>
        <taxon>Moraxellales</taxon>
        <taxon>Moraxellaceae</taxon>
        <taxon>Acinetobacter</taxon>
    </lineage>
</organism>
<accession>A0ABU3WEM3</accession>
<dbReference type="SUPFAM" id="SSF56059">
    <property type="entry name" value="Glutathione synthetase ATP-binding domain-like"/>
    <property type="match status" value="1"/>
</dbReference>
<dbReference type="SUPFAM" id="SSF51246">
    <property type="entry name" value="Rudiment single hybrid motif"/>
    <property type="match status" value="1"/>
</dbReference>
<comment type="pathway">
    <text evidence="7">Purine metabolism; IMP biosynthesis via de novo pathway; N(2)-formyl-N(1)-(5-phospho-D-ribosyl)glycinamide from N(1)-(5-phospho-D-ribosyl)glycinamide (formate route): step 1/1.</text>
</comment>
<dbReference type="NCBIfam" id="TIGR01142">
    <property type="entry name" value="purT"/>
    <property type="match status" value="1"/>
</dbReference>
<comment type="similarity">
    <text evidence="7">Belongs to the PurK/PurT family.</text>
</comment>
<comment type="caution">
    <text evidence="9">The sequence shown here is derived from an EMBL/GenBank/DDBJ whole genome shotgun (WGS) entry which is preliminary data.</text>
</comment>
<evidence type="ECO:0000256" key="5">
    <source>
        <dbReference type="ARBA" id="ARBA00022840"/>
    </source>
</evidence>
<feature type="binding site" evidence="7">
    <location>
        <begin position="373"/>
        <end position="374"/>
    </location>
    <ligand>
        <name>N(1)-(5-phospho-beta-D-ribosyl)glycinamide</name>
        <dbReference type="ChEBI" id="CHEBI:143788"/>
    </ligand>
</feature>
<keyword evidence="3 7" id="KW-0547">Nucleotide-binding</keyword>
<dbReference type="InterPro" id="IPR054350">
    <property type="entry name" value="PurT/PurK_preATP-grasp"/>
</dbReference>
<comment type="subunit">
    <text evidence="7">Homodimer.</text>
</comment>
<evidence type="ECO:0000256" key="1">
    <source>
        <dbReference type="ARBA" id="ARBA00022598"/>
    </source>
</evidence>
<dbReference type="Gene3D" id="3.40.50.20">
    <property type="match status" value="1"/>
</dbReference>
<evidence type="ECO:0000256" key="7">
    <source>
        <dbReference type="HAMAP-Rule" id="MF_01643"/>
    </source>
</evidence>
<dbReference type="PANTHER" id="PTHR43055">
    <property type="entry name" value="FORMATE-DEPENDENT PHOSPHORIBOSYLGLYCINAMIDE FORMYLTRANSFERASE"/>
    <property type="match status" value="1"/>
</dbReference>
<evidence type="ECO:0000256" key="2">
    <source>
        <dbReference type="ARBA" id="ARBA00022723"/>
    </source>
</evidence>
<dbReference type="Pfam" id="PF02222">
    <property type="entry name" value="ATP-grasp"/>
    <property type="match status" value="1"/>
</dbReference>
<feature type="binding site" evidence="7">
    <location>
        <position position="278"/>
    </location>
    <ligand>
        <name>Mg(2+)</name>
        <dbReference type="ChEBI" id="CHEBI:18420"/>
    </ligand>
</feature>
<name>A0ABU3WEM3_9GAMM</name>
<dbReference type="HAMAP" id="MF_01643">
    <property type="entry name" value="PurT"/>
    <property type="match status" value="1"/>
</dbReference>
<dbReference type="Gene3D" id="3.30.470.20">
    <property type="entry name" value="ATP-grasp fold, B domain"/>
    <property type="match status" value="1"/>
</dbReference>
<feature type="binding site" evidence="7">
    <location>
        <position position="366"/>
    </location>
    <ligand>
        <name>N(1)-(5-phospho-beta-D-ribosyl)glycinamide</name>
        <dbReference type="ChEBI" id="CHEBI:143788"/>
    </ligand>
</feature>
<dbReference type="InterPro" id="IPR005862">
    <property type="entry name" value="PurT"/>
</dbReference>
<evidence type="ECO:0000256" key="4">
    <source>
        <dbReference type="ARBA" id="ARBA00022755"/>
    </source>
</evidence>
<keyword evidence="10" id="KW-1185">Reference proteome</keyword>
<sequence length="404" mass="43877">MILMSVTIGTPLQSSAFKVLLLGSGELGKEVVISLQRLGVEVHAADRYEDAPAMQVAHFSYALNMADPTELKKLIEKVKPNLIVPEIEAIATHVLTEIEEQNIATVIPSAKAVNLTMNREGIRRLAAEELGLPTSAYRFASTLESFRAACDDIGYPNFVKPVMSSSGKGQSRVKEYAEVDAAWEYAQTGGRVNQGTVIVESQIDFDFEITLLTVRSKNPETGEIETSYCDPIGHRQDSGDYVESWQPQAMTGAALDESKRIANKVTTALGGCGIFGVELFVKADKVWFSEVSPRPHDTGLVTLASQFQSEFELHARAILGLPVNTARHSVAASAVIYAGADAENLSYSGLNLALANPDTDLRLFGKPEGFKRRRMGVATARAETTDQARELAQQTANQVTVNQN</sequence>
<dbReference type="InterPro" id="IPR011054">
    <property type="entry name" value="Rudment_hybrid_motif"/>
</dbReference>
<dbReference type="PROSITE" id="PS50975">
    <property type="entry name" value="ATP_GRASP"/>
    <property type="match status" value="1"/>
</dbReference>
<feature type="binding site" evidence="7">
    <location>
        <position position="297"/>
    </location>
    <ligand>
        <name>N(1)-(5-phospho-beta-D-ribosyl)glycinamide</name>
        <dbReference type="ChEBI" id="CHEBI:143788"/>
    </ligand>
</feature>
<comment type="catalytic activity">
    <reaction evidence="7">
        <text>N(1)-(5-phospho-beta-D-ribosyl)glycinamide + formate + ATP = N(2)-formyl-N(1)-(5-phospho-beta-D-ribosyl)glycinamide + ADP + phosphate + H(+)</text>
        <dbReference type="Rhea" id="RHEA:24829"/>
        <dbReference type="ChEBI" id="CHEBI:15378"/>
        <dbReference type="ChEBI" id="CHEBI:15740"/>
        <dbReference type="ChEBI" id="CHEBI:30616"/>
        <dbReference type="ChEBI" id="CHEBI:43474"/>
        <dbReference type="ChEBI" id="CHEBI:143788"/>
        <dbReference type="ChEBI" id="CHEBI:147286"/>
        <dbReference type="ChEBI" id="CHEBI:456216"/>
        <dbReference type="EC" id="6.3.1.21"/>
    </reaction>
</comment>
<feature type="binding site" evidence="7">
    <location>
        <position position="119"/>
    </location>
    <ligand>
        <name>ATP</name>
        <dbReference type="ChEBI" id="CHEBI:30616"/>
    </ligand>
</feature>
<comment type="function">
    <text evidence="7">Involved in the de novo purine biosynthesis. Catalyzes the transfer of formate to 5-phospho-ribosyl-glycinamide (GAR), producing 5-phospho-ribosyl-N-formylglycinamide (FGAR). Formate is provided by PurU via hydrolysis of 10-formyl-tetrahydrofolate.</text>
</comment>
<dbReference type="RefSeq" id="WP_317083209.1">
    <property type="nucleotide sequence ID" value="NZ_JASVDY010000002.1"/>
</dbReference>
<dbReference type="InterPro" id="IPR048740">
    <property type="entry name" value="PurT_C"/>
</dbReference>
<gene>
    <name evidence="7 9" type="primary">purT</name>
    <name evidence="9" type="ORF">QR674_07620</name>
</gene>
<dbReference type="EC" id="6.3.1.21" evidence="7"/>
<dbReference type="SUPFAM" id="SSF52440">
    <property type="entry name" value="PreATP-grasp domain"/>
    <property type="match status" value="1"/>
</dbReference>
<feature type="binding site" evidence="7">
    <location>
        <begin position="200"/>
        <end position="203"/>
    </location>
    <ligand>
        <name>ATP</name>
        <dbReference type="ChEBI" id="CHEBI:30616"/>
    </ligand>
</feature>
<protein>
    <recommendedName>
        <fullName evidence="7">Formate-dependent phosphoribosylglycinamide formyltransferase</fullName>
        <ecNumber evidence="7">6.3.1.21</ecNumber>
    </recommendedName>
    <alternativeName>
        <fullName evidence="7">5'-phosphoribosylglycinamide transformylase 2</fullName>
    </alternativeName>
    <alternativeName>
        <fullName evidence="7">Formate-dependent GAR transformylase</fullName>
    </alternativeName>
    <alternativeName>
        <fullName evidence="7">GAR transformylase 2</fullName>
        <shortName evidence="7">GART 2</shortName>
    </alternativeName>
    <alternativeName>
        <fullName evidence="7">Non-folate glycinamide ribonucleotide transformylase</fullName>
    </alternativeName>
    <alternativeName>
        <fullName evidence="7">Phosphoribosylglycinamide formyltransferase 2</fullName>
    </alternativeName>
</protein>
<feature type="binding site" evidence="7">
    <location>
        <position position="160"/>
    </location>
    <ligand>
        <name>ATP</name>
        <dbReference type="ChEBI" id="CHEBI:30616"/>
    </ligand>
</feature>
<keyword evidence="4 7" id="KW-0658">Purine biosynthesis</keyword>
<feature type="binding site" evidence="7">
    <location>
        <position position="86"/>
    </location>
    <ligand>
        <name>N(1)-(5-phospho-beta-D-ribosyl)glycinamide</name>
        <dbReference type="ChEBI" id="CHEBI:143788"/>
    </ligand>
</feature>
<proteinExistence type="inferred from homology"/>
<dbReference type="Pfam" id="PF22660">
    <property type="entry name" value="RS_preATP-grasp-like"/>
    <property type="match status" value="1"/>
</dbReference>
<evidence type="ECO:0000313" key="10">
    <source>
        <dbReference type="Proteomes" id="UP001278188"/>
    </source>
</evidence>
<feature type="binding site" evidence="7">
    <location>
        <position position="208"/>
    </location>
    <ligand>
        <name>ATP</name>
        <dbReference type="ChEBI" id="CHEBI:30616"/>
    </ligand>
</feature>
<keyword evidence="6 7" id="KW-0460">Magnesium</keyword>
<feature type="binding site" evidence="7">
    <location>
        <begin position="26"/>
        <end position="27"/>
    </location>
    <ligand>
        <name>N(1)-(5-phospho-beta-D-ribosyl)glycinamide</name>
        <dbReference type="ChEBI" id="CHEBI:143788"/>
    </ligand>
</feature>
<dbReference type="InterPro" id="IPR013815">
    <property type="entry name" value="ATP_grasp_subdomain_1"/>
</dbReference>
<keyword evidence="1 7" id="KW-0436">Ligase</keyword>
<reference evidence="9 10" key="1">
    <citation type="submission" date="2023-06" db="EMBL/GenBank/DDBJ databases">
        <title>Genomic Analysis of Acinetobacter Strains Recovered from South Australian Aquatic Samples provides Insights into the Circulation of Antibiotic Resistance determinants in the Environment.</title>
        <authorList>
            <person name="Tobin L."/>
            <person name="Jarocki V.M."/>
            <person name="Kenyon J."/>
            <person name="Drigo B."/>
            <person name="Donner E."/>
            <person name="Djordjevic S.P."/>
            <person name="Hamidian M."/>
        </authorList>
    </citation>
    <scope>NUCLEOTIDE SEQUENCE [LARGE SCALE GENOMIC DNA]</scope>
    <source>
        <strain evidence="9 10">SAAc652</strain>
    </source>
</reference>
<evidence type="ECO:0000313" key="9">
    <source>
        <dbReference type="EMBL" id="MDV2468850.1"/>
    </source>
</evidence>